<protein>
    <submittedName>
        <fullName evidence="1">Uncharacterized protein</fullName>
    </submittedName>
</protein>
<evidence type="ECO:0000313" key="1">
    <source>
        <dbReference type="EMBL" id="CUB04079.1"/>
    </source>
</evidence>
<name>A0A0K6ILW5_9GAMM</name>
<accession>A0A0K6ILW5</accession>
<gene>
    <name evidence="1" type="ORF">Ga0061065_105171</name>
</gene>
<keyword evidence="2" id="KW-1185">Reference proteome</keyword>
<evidence type="ECO:0000313" key="2">
    <source>
        <dbReference type="Proteomes" id="UP000182769"/>
    </source>
</evidence>
<dbReference type="AlphaFoldDB" id="A0A0K6ILW5"/>
<dbReference type="EMBL" id="CYHG01000005">
    <property type="protein sequence ID" value="CUB04079.1"/>
    <property type="molecule type" value="Genomic_DNA"/>
</dbReference>
<dbReference type="Proteomes" id="UP000182769">
    <property type="component" value="Unassembled WGS sequence"/>
</dbReference>
<proteinExistence type="predicted"/>
<reference evidence="2" key="1">
    <citation type="submission" date="2015-08" db="EMBL/GenBank/DDBJ databases">
        <authorList>
            <person name="Varghese N."/>
        </authorList>
    </citation>
    <scope>NUCLEOTIDE SEQUENCE [LARGE SCALE GENOMIC DNA]</scope>
    <source>
        <strain evidence="2">JCM 18476</strain>
    </source>
</reference>
<organism evidence="1 2">
    <name type="scientific">Marinomonas fungiae</name>
    <dbReference type="NCBI Taxonomy" id="1137284"/>
    <lineage>
        <taxon>Bacteria</taxon>
        <taxon>Pseudomonadati</taxon>
        <taxon>Pseudomonadota</taxon>
        <taxon>Gammaproteobacteria</taxon>
        <taxon>Oceanospirillales</taxon>
        <taxon>Oceanospirillaceae</taxon>
        <taxon>Marinomonas</taxon>
    </lineage>
</organism>
<sequence>MFYHTRFRWFRAGVSAKIENLSNVDPKTTALLKKMILEWPCEKPLIQFFDDLYKNKTLSEDAKYIVGAIASCVIACLNTRSAYENSGDSSSLNVDFVLAVEENTHSIINYFINQYPNHAQQAENFEIISKAYSRWKELADKDSDFLNDI</sequence>
<dbReference type="STRING" id="1137284.GCA_001418205_01939"/>